<accession>X6NQ03</accession>
<evidence type="ECO:0000256" key="1">
    <source>
        <dbReference type="SAM" id="Phobius"/>
    </source>
</evidence>
<evidence type="ECO:0000313" key="3">
    <source>
        <dbReference type="Proteomes" id="UP000023152"/>
    </source>
</evidence>
<sequence length="190" mass="22289">MCIYALLTRKANEDALFSDNGFWSEFRPTSARSVLFALLFFACASLLAYRVLYTSVAFGLDLWQYLKGQLPYYEYHTAESQHNVFMRRLGMQNKALPWTIREIQFKQKQERKRRVSVRRSTVSQSYLRNLCWDVSCVYALLPEDVSKIPSACETMAKLLLAVKSFWKKNFATDAKGWIVWETIKEFFEIS</sequence>
<comment type="caution">
    <text evidence="2">The sequence shown here is derived from an EMBL/GenBank/DDBJ whole genome shotgun (WGS) entry which is preliminary data.</text>
</comment>
<protein>
    <submittedName>
        <fullName evidence="2">Uncharacterized protein</fullName>
    </submittedName>
</protein>
<keyword evidence="1" id="KW-0472">Membrane</keyword>
<keyword evidence="1" id="KW-0812">Transmembrane</keyword>
<keyword evidence="3" id="KW-1185">Reference proteome</keyword>
<feature type="transmembrane region" description="Helical" evidence="1">
    <location>
        <begin position="33"/>
        <end position="52"/>
    </location>
</feature>
<evidence type="ECO:0000313" key="2">
    <source>
        <dbReference type="EMBL" id="ETO28101.1"/>
    </source>
</evidence>
<name>X6NQ03_RETFI</name>
<organism evidence="2 3">
    <name type="scientific">Reticulomyxa filosa</name>
    <dbReference type="NCBI Taxonomy" id="46433"/>
    <lineage>
        <taxon>Eukaryota</taxon>
        <taxon>Sar</taxon>
        <taxon>Rhizaria</taxon>
        <taxon>Retaria</taxon>
        <taxon>Foraminifera</taxon>
        <taxon>Monothalamids</taxon>
        <taxon>Reticulomyxidae</taxon>
        <taxon>Reticulomyxa</taxon>
    </lineage>
</organism>
<gene>
    <name evidence="2" type="ORF">RFI_09034</name>
</gene>
<dbReference type="AlphaFoldDB" id="X6NQ03"/>
<reference evidence="2 3" key="1">
    <citation type="journal article" date="2013" name="Curr. Biol.">
        <title>The Genome of the Foraminiferan Reticulomyxa filosa.</title>
        <authorList>
            <person name="Glockner G."/>
            <person name="Hulsmann N."/>
            <person name="Schleicher M."/>
            <person name="Noegel A.A."/>
            <person name="Eichinger L."/>
            <person name="Gallinger C."/>
            <person name="Pawlowski J."/>
            <person name="Sierra R."/>
            <person name="Euteneuer U."/>
            <person name="Pillet L."/>
            <person name="Moustafa A."/>
            <person name="Platzer M."/>
            <person name="Groth M."/>
            <person name="Szafranski K."/>
            <person name="Schliwa M."/>
        </authorList>
    </citation>
    <scope>NUCLEOTIDE SEQUENCE [LARGE SCALE GENOMIC DNA]</scope>
</reference>
<dbReference type="Proteomes" id="UP000023152">
    <property type="component" value="Unassembled WGS sequence"/>
</dbReference>
<dbReference type="EMBL" id="ASPP01006867">
    <property type="protein sequence ID" value="ETO28101.1"/>
    <property type="molecule type" value="Genomic_DNA"/>
</dbReference>
<keyword evidence="1" id="KW-1133">Transmembrane helix</keyword>
<proteinExistence type="predicted"/>